<dbReference type="Gene3D" id="2.10.25.10">
    <property type="entry name" value="Laminin"/>
    <property type="match status" value="2"/>
</dbReference>
<dbReference type="Gene3D" id="3.30.200.20">
    <property type="entry name" value="Phosphorylase Kinase, domain 1"/>
    <property type="match status" value="1"/>
</dbReference>
<feature type="domain" description="Protein kinase" evidence="19">
    <location>
        <begin position="496"/>
        <end position="767"/>
    </location>
</feature>
<dbReference type="PROSITE" id="PS50026">
    <property type="entry name" value="EGF_3"/>
    <property type="match status" value="2"/>
</dbReference>
<dbReference type="InterPro" id="IPR025287">
    <property type="entry name" value="WAK_GUB"/>
</dbReference>
<keyword evidence="2" id="KW-0723">Serine/threonine-protein kinase</keyword>
<feature type="signal peptide" evidence="18">
    <location>
        <begin position="1"/>
        <end position="29"/>
    </location>
</feature>
<keyword evidence="4" id="KW-0808">Transferase</keyword>
<evidence type="ECO:0000256" key="9">
    <source>
        <dbReference type="ARBA" id="ARBA00022777"/>
    </source>
</evidence>
<keyword evidence="9" id="KW-0418">Kinase</keyword>
<dbReference type="SMART" id="SM00220">
    <property type="entry name" value="S_TKc"/>
    <property type="match status" value="1"/>
</dbReference>
<dbReference type="FunFam" id="1.10.510.10:FF:000084">
    <property type="entry name" value="Wall-associated receptor kinase 2"/>
    <property type="match status" value="1"/>
</dbReference>
<dbReference type="PROSITE" id="PS00107">
    <property type="entry name" value="PROTEIN_KINASE_ATP"/>
    <property type="match status" value="1"/>
</dbReference>
<feature type="chain" id="PRO_5044778865" description="Protein kinase domain-containing protein" evidence="18">
    <location>
        <begin position="30"/>
        <end position="818"/>
    </location>
</feature>
<keyword evidence="8 16" id="KW-0547">Nucleotide-binding</keyword>
<evidence type="ECO:0000256" key="1">
    <source>
        <dbReference type="ARBA" id="ARBA00004479"/>
    </source>
</evidence>
<evidence type="ECO:0000256" key="13">
    <source>
        <dbReference type="ARBA" id="ARBA00023157"/>
    </source>
</evidence>
<dbReference type="InterPro" id="IPR000742">
    <property type="entry name" value="EGF"/>
</dbReference>
<dbReference type="InterPro" id="IPR011009">
    <property type="entry name" value="Kinase-like_dom_sf"/>
</dbReference>
<dbReference type="FunFam" id="3.30.200.20:FF:000043">
    <property type="entry name" value="Wall-associated receptor kinase 2"/>
    <property type="match status" value="1"/>
</dbReference>
<evidence type="ECO:0000256" key="16">
    <source>
        <dbReference type="PROSITE-ProRule" id="PRU10141"/>
    </source>
</evidence>
<evidence type="ECO:0000259" key="20">
    <source>
        <dbReference type="PROSITE" id="PS50026"/>
    </source>
</evidence>
<dbReference type="CDD" id="cd00054">
    <property type="entry name" value="EGF_CA"/>
    <property type="match status" value="2"/>
</dbReference>
<dbReference type="SMART" id="SM00179">
    <property type="entry name" value="EGF_CA"/>
    <property type="match status" value="2"/>
</dbReference>
<dbReference type="PROSITE" id="PS50011">
    <property type="entry name" value="PROTEIN_KINASE_DOM"/>
    <property type="match status" value="1"/>
</dbReference>
<sequence length="818" mass="89471">MENKVQTMGVMAFSAIVAWLLLLPPFTAAAPVAAATGAPGSSCTRRCGNISIPYPFGVEPGCYHAAGFNLTCNQLENPPKLFLGDGTVQVLEIFVPDSRVRINSSRVDLTFEGRNTSVNGTWGGGLPLDWPYFVSESGLNRLVVVGCGIQVDVRSGFGDLLGSCTAVCPLLLPESGDGVKGQSIIDQLAVNCRGIGCCDLNIIGVGDSVYYYLHGSLYGGEYYNIRNSVYITDDVFHYNEDMLHGKAPEALPAMLDWVINNSTCPTNASAPECRSANSSCRNSSSVLEDVFYRTLDSFSTLVGYVCYCSDGYQGNPYIPGGCQDIDECRYSPEIYPCYGNCMNTVGSYICKCPSGYTGNASAPNGCKDIDECEHQEANSCYGMCQNFPGGFNCRCPNGTYGNYSVKGGCITIKKDSFTGLNIGLGVGGGTGLLLLALAGGPYIIRKIKLRKVKKMKQQFFKQNHGLLLQQLMTRNTDIGERMIITLRDIEKATNNFDSGRIIGGGGHGVVFKGILDLHVVAIKKSKIVVQREINEFINEVAVLSQVNHRNVVKLLGCCLETEVPLLIYEFISNGTLSHHLHVEGPISLSWNNRMRIATEVAKALSYLHSSASMPIFHRDIKSSNILLDDALTAKVSDFGASRYIPTDQIGVTTAVQGTMGYLDPMYYYTGRLTDKSDVFSFGVLLVELLTRKKPYVYRSVDDDGLVSYFVSLLTEGKVVEIIDPQVMEEEGGEILEVATLAAMCTKLKGEDRPTMREVEMTLENLLVKKRQVPCNGTPTRNDGDQTTAHYMRTDRDTKDASRQYTMEEEMLLSASYPR</sequence>
<evidence type="ECO:0000256" key="11">
    <source>
        <dbReference type="ARBA" id="ARBA00022989"/>
    </source>
</evidence>
<evidence type="ECO:0000256" key="7">
    <source>
        <dbReference type="ARBA" id="ARBA00022737"/>
    </source>
</evidence>
<dbReference type="InterPro" id="IPR049883">
    <property type="entry name" value="NOTCH1_EGF-like"/>
</dbReference>
<dbReference type="PROSITE" id="PS00108">
    <property type="entry name" value="PROTEIN_KINASE_ST"/>
    <property type="match status" value="1"/>
</dbReference>
<dbReference type="GO" id="GO:0005524">
    <property type="term" value="F:ATP binding"/>
    <property type="evidence" value="ECO:0007669"/>
    <property type="project" value="UniProtKB-UniRule"/>
</dbReference>
<keyword evidence="12 17" id="KW-0472">Membrane</keyword>
<evidence type="ECO:0000256" key="3">
    <source>
        <dbReference type="ARBA" id="ARBA00022536"/>
    </source>
</evidence>
<dbReference type="InterPro" id="IPR045274">
    <property type="entry name" value="WAK-like"/>
</dbReference>
<dbReference type="Pfam" id="PF07714">
    <property type="entry name" value="PK_Tyr_Ser-Thr"/>
    <property type="match status" value="1"/>
</dbReference>
<evidence type="ECO:0000256" key="18">
    <source>
        <dbReference type="SAM" id="SignalP"/>
    </source>
</evidence>
<feature type="domain" description="EGF-like" evidence="20">
    <location>
        <begin position="324"/>
        <end position="362"/>
    </location>
</feature>
<evidence type="ECO:0000256" key="5">
    <source>
        <dbReference type="ARBA" id="ARBA00022692"/>
    </source>
</evidence>
<dbReference type="FunFam" id="2.10.25.10:FF:000005">
    <property type="entry name" value="Fibrillin 2"/>
    <property type="match status" value="1"/>
</dbReference>
<evidence type="ECO:0000256" key="15">
    <source>
        <dbReference type="PROSITE-ProRule" id="PRU00076"/>
    </source>
</evidence>
<feature type="domain" description="EGF-like" evidence="20">
    <location>
        <begin position="368"/>
        <end position="405"/>
    </location>
</feature>
<evidence type="ECO:0000256" key="6">
    <source>
        <dbReference type="ARBA" id="ARBA00022729"/>
    </source>
</evidence>
<evidence type="ECO:0000256" key="12">
    <source>
        <dbReference type="ARBA" id="ARBA00023136"/>
    </source>
</evidence>
<dbReference type="AlphaFoldDB" id="A0ABC9C7Z0"/>
<dbReference type="InterPro" id="IPR017441">
    <property type="entry name" value="Protein_kinase_ATP_BS"/>
</dbReference>
<keyword evidence="11 17" id="KW-1133">Transmembrane helix</keyword>
<dbReference type="InterPro" id="IPR000152">
    <property type="entry name" value="EGF-type_Asp/Asn_hydroxyl_site"/>
</dbReference>
<proteinExistence type="predicted"/>
<dbReference type="Pfam" id="PF13947">
    <property type="entry name" value="GUB_WAK_bind"/>
    <property type="match status" value="1"/>
</dbReference>
<dbReference type="Proteomes" id="UP001497457">
    <property type="component" value="Chromosome 28b"/>
</dbReference>
<dbReference type="InterPro" id="IPR001881">
    <property type="entry name" value="EGF-like_Ca-bd_dom"/>
</dbReference>
<dbReference type="PANTHER" id="PTHR27005">
    <property type="entry name" value="WALL-ASSOCIATED RECEPTOR KINASE-LIKE 21"/>
    <property type="match status" value="1"/>
</dbReference>
<keyword evidence="13" id="KW-1015">Disulfide bond</keyword>
<protein>
    <recommendedName>
        <fullName evidence="23">Protein kinase domain-containing protein</fullName>
    </recommendedName>
</protein>
<dbReference type="InterPro" id="IPR009030">
    <property type="entry name" value="Growth_fac_rcpt_cys_sf"/>
</dbReference>
<dbReference type="InterPro" id="IPR000719">
    <property type="entry name" value="Prot_kinase_dom"/>
</dbReference>
<evidence type="ECO:0000256" key="14">
    <source>
        <dbReference type="ARBA" id="ARBA00023180"/>
    </source>
</evidence>
<evidence type="ECO:0008006" key="23">
    <source>
        <dbReference type="Google" id="ProtNLM"/>
    </source>
</evidence>
<dbReference type="GO" id="GO:0004674">
    <property type="term" value="F:protein serine/threonine kinase activity"/>
    <property type="evidence" value="ECO:0007669"/>
    <property type="project" value="UniProtKB-KW"/>
</dbReference>
<keyword evidence="14" id="KW-0325">Glycoprotein</keyword>
<keyword evidence="7" id="KW-0677">Repeat</keyword>
<feature type="transmembrane region" description="Helical" evidence="17">
    <location>
        <begin position="422"/>
        <end position="444"/>
    </location>
</feature>
<gene>
    <name evidence="21" type="ORF">URODEC1_LOCUS71341</name>
</gene>
<evidence type="ECO:0000256" key="10">
    <source>
        <dbReference type="ARBA" id="ARBA00022840"/>
    </source>
</evidence>
<comment type="caution">
    <text evidence="15">Lacks conserved residue(s) required for the propagation of feature annotation.</text>
</comment>
<dbReference type="Gene3D" id="1.10.510.10">
    <property type="entry name" value="Transferase(Phosphotransferase) domain 1"/>
    <property type="match status" value="1"/>
</dbReference>
<dbReference type="SUPFAM" id="SSF57184">
    <property type="entry name" value="Growth factor receptor domain"/>
    <property type="match status" value="1"/>
</dbReference>
<evidence type="ECO:0000256" key="8">
    <source>
        <dbReference type="ARBA" id="ARBA00022741"/>
    </source>
</evidence>
<evidence type="ECO:0000256" key="2">
    <source>
        <dbReference type="ARBA" id="ARBA00022527"/>
    </source>
</evidence>
<dbReference type="InterPro" id="IPR018097">
    <property type="entry name" value="EGF_Ca-bd_CS"/>
</dbReference>
<dbReference type="SMART" id="SM00181">
    <property type="entry name" value="EGF"/>
    <property type="match status" value="3"/>
</dbReference>
<evidence type="ECO:0000259" key="19">
    <source>
        <dbReference type="PROSITE" id="PS50011"/>
    </source>
</evidence>
<accession>A0ABC9C7Z0</accession>
<evidence type="ECO:0000313" key="21">
    <source>
        <dbReference type="EMBL" id="CAL5013314.1"/>
    </source>
</evidence>
<dbReference type="Pfam" id="PF07645">
    <property type="entry name" value="EGF_CA"/>
    <property type="match status" value="2"/>
</dbReference>
<keyword evidence="22" id="KW-1185">Reference proteome</keyword>
<keyword evidence="5 17" id="KW-0812">Transmembrane</keyword>
<feature type="binding site" evidence="16">
    <location>
        <position position="524"/>
    </location>
    <ligand>
        <name>ATP</name>
        <dbReference type="ChEBI" id="CHEBI:30616"/>
    </ligand>
</feature>
<dbReference type="PROSITE" id="PS00010">
    <property type="entry name" value="ASX_HYDROXYL"/>
    <property type="match status" value="2"/>
</dbReference>
<dbReference type="PANTHER" id="PTHR27005:SF431">
    <property type="entry name" value="PROTEIN KINASE DOMAIN-CONTAINING PROTEIN"/>
    <property type="match status" value="1"/>
</dbReference>
<reference evidence="21" key="1">
    <citation type="submission" date="2024-10" db="EMBL/GenBank/DDBJ databases">
        <authorList>
            <person name="Ryan C."/>
        </authorList>
    </citation>
    <scope>NUCLEOTIDE SEQUENCE [LARGE SCALE GENOMIC DNA]</scope>
</reference>
<organism evidence="21 22">
    <name type="scientific">Urochloa decumbens</name>
    <dbReference type="NCBI Taxonomy" id="240449"/>
    <lineage>
        <taxon>Eukaryota</taxon>
        <taxon>Viridiplantae</taxon>
        <taxon>Streptophyta</taxon>
        <taxon>Embryophyta</taxon>
        <taxon>Tracheophyta</taxon>
        <taxon>Spermatophyta</taxon>
        <taxon>Magnoliopsida</taxon>
        <taxon>Liliopsida</taxon>
        <taxon>Poales</taxon>
        <taxon>Poaceae</taxon>
        <taxon>PACMAD clade</taxon>
        <taxon>Panicoideae</taxon>
        <taxon>Panicodae</taxon>
        <taxon>Paniceae</taxon>
        <taxon>Melinidinae</taxon>
        <taxon>Urochloa</taxon>
    </lineage>
</organism>
<dbReference type="InterPro" id="IPR001245">
    <property type="entry name" value="Ser-Thr/Tyr_kinase_cat_dom"/>
</dbReference>
<dbReference type="SUPFAM" id="SSF56112">
    <property type="entry name" value="Protein kinase-like (PK-like)"/>
    <property type="match status" value="1"/>
</dbReference>
<keyword evidence="10 16" id="KW-0067">ATP-binding</keyword>
<dbReference type="EMBL" id="OZ075138">
    <property type="protein sequence ID" value="CAL5013314.1"/>
    <property type="molecule type" value="Genomic_DNA"/>
</dbReference>
<evidence type="ECO:0000313" key="22">
    <source>
        <dbReference type="Proteomes" id="UP001497457"/>
    </source>
</evidence>
<dbReference type="PROSITE" id="PS01187">
    <property type="entry name" value="EGF_CA"/>
    <property type="match status" value="2"/>
</dbReference>
<evidence type="ECO:0000256" key="17">
    <source>
        <dbReference type="SAM" id="Phobius"/>
    </source>
</evidence>
<evidence type="ECO:0000256" key="4">
    <source>
        <dbReference type="ARBA" id="ARBA00022679"/>
    </source>
</evidence>
<keyword evidence="6 18" id="KW-0732">Signal</keyword>
<comment type="subcellular location">
    <subcellularLocation>
        <location evidence="1">Membrane</location>
        <topology evidence="1">Single-pass type I membrane protein</topology>
    </subcellularLocation>
</comment>
<keyword evidence="3 15" id="KW-0245">EGF-like domain</keyword>
<dbReference type="InterPro" id="IPR008271">
    <property type="entry name" value="Ser/Thr_kinase_AS"/>
</dbReference>
<dbReference type="GO" id="GO:0016020">
    <property type="term" value="C:membrane"/>
    <property type="evidence" value="ECO:0007669"/>
    <property type="project" value="UniProtKB-SubCell"/>
</dbReference>
<name>A0ABC9C7Z0_9POAL</name>